<feature type="region of interest" description="Disordered" evidence="2">
    <location>
        <begin position="253"/>
        <end position="309"/>
    </location>
</feature>
<dbReference type="Proteomes" id="UP000663846">
    <property type="component" value="Unassembled WGS sequence"/>
</dbReference>
<gene>
    <name evidence="4" type="ORF">RDB_LOCUS71876</name>
</gene>
<keyword evidence="1" id="KW-0863">Zinc-finger</keyword>
<dbReference type="AlphaFoldDB" id="A0A8H3ADQ0"/>
<proteinExistence type="predicted"/>
<organism evidence="4 5">
    <name type="scientific">Rhizoctonia solani</name>
    <dbReference type="NCBI Taxonomy" id="456999"/>
    <lineage>
        <taxon>Eukaryota</taxon>
        <taxon>Fungi</taxon>
        <taxon>Dikarya</taxon>
        <taxon>Basidiomycota</taxon>
        <taxon>Agaricomycotina</taxon>
        <taxon>Agaricomycetes</taxon>
        <taxon>Cantharellales</taxon>
        <taxon>Ceratobasidiaceae</taxon>
        <taxon>Rhizoctonia</taxon>
    </lineage>
</organism>
<dbReference type="GO" id="GO:0008270">
    <property type="term" value="F:zinc ion binding"/>
    <property type="evidence" value="ECO:0007669"/>
    <property type="project" value="UniProtKB-KW"/>
</dbReference>
<dbReference type="EMBL" id="CAJMWS010000314">
    <property type="protein sequence ID" value="CAE6412700.1"/>
    <property type="molecule type" value="Genomic_DNA"/>
</dbReference>
<sequence length="309" mass="34489">MASSSQGPPTGHSETGHDTDSETTNTDTGQTSEKLLGKRRARESPATSIHQIQEEDSLSDRDADWEPEDIEAGVPSPDSTPKFARLASESDSRSQHTQGSPGPSPGPSTTRGARGIASLRQRRAPRTRSSGKEGSPGEYDSLPNEIPNFTCRWVPLQFPEQKPCQETCTRLSDLRRHQRHHFEIDLSYAKQNLDAREVAKAQAAIDKCAGRGQSYACEVCGKVYSRLDAVARHRQQPQGRQCNIIYKQRRAKERALAKESQEAGMEVEVEAEGTDKEKDMKVEEEPEEEEQEELYEEEHEQTGKEGDKE</sequence>
<feature type="compositionally biased region" description="Acidic residues" evidence="2">
    <location>
        <begin position="284"/>
        <end position="299"/>
    </location>
</feature>
<keyword evidence="1" id="KW-0479">Metal-binding</keyword>
<feature type="compositionally biased region" description="Polar residues" evidence="2">
    <location>
        <begin position="22"/>
        <end position="33"/>
    </location>
</feature>
<evidence type="ECO:0000256" key="2">
    <source>
        <dbReference type="SAM" id="MobiDB-lite"/>
    </source>
</evidence>
<feature type="region of interest" description="Disordered" evidence="2">
    <location>
        <begin position="1"/>
        <end position="144"/>
    </location>
</feature>
<dbReference type="SUPFAM" id="SSF57667">
    <property type="entry name" value="beta-beta-alpha zinc fingers"/>
    <property type="match status" value="1"/>
</dbReference>
<dbReference type="OrthoDB" id="3027122at2759"/>
<evidence type="ECO:0000313" key="5">
    <source>
        <dbReference type="Proteomes" id="UP000663846"/>
    </source>
</evidence>
<comment type="caution">
    <text evidence="4">The sequence shown here is derived from an EMBL/GenBank/DDBJ whole genome shotgun (WGS) entry which is preliminary data.</text>
</comment>
<evidence type="ECO:0000313" key="4">
    <source>
        <dbReference type="EMBL" id="CAE6412700.1"/>
    </source>
</evidence>
<dbReference type="Gene3D" id="3.30.160.60">
    <property type="entry name" value="Classic Zinc Finger"/>
    <property type="match status" value="1"/>
</dbReference>
<dbReference type="InterPro" id="IPR036236">
    <property type="entry name" value="Znf_C2H2_sf"/>
</dbReference>
<name>A0A8H3ADQ0_9AGAM</name>
<feature type="compositionally biased region" description="Basic and acidic residues" evidence="2">
    <location>
        <begin position="300"/>
        <end position="309"/>
    </location>
</feature>
<protein>
    <recommendedName>
        <fullName evidence="3">C2H2-type domain-containing protein</fullName>
    </recommendedName>
</protein>
<evidence type="ECO:0000256" key="1">
    <source>
        <dbReference type="PROSITE-ProRule" id="PRU00042"/>
    </source>
</evidence>
<keyword evidence="1" id="KW-0862">Zinc</keyword>
<evidence type="ECO:0000259" key="3">
    <source>
        <dbReference type="PROSITE" id="PS50157"/>
    </source>
</evidence>
<accession>A0A8H3ADQ0</accession>
<reference evidence="4" key="1">
    <citation type="submission" date="2021-01" db="EMBL/GenBank/DDBJ databases">
        <authorList>
            <person name="Kaushik A."/>
        </authorList>
    </citation>
    <scope>NUCLEOTIDE SEQUENCE</scope>
    <source>
        <strain evidence="4">AG1-1C</strain>
    </source>
</reference>
<feature type="domain" description="C2H2-type" evidence="3">
    <location>
        <begin position="215"/>
        <end position="242"/>
    </location>
</feature>
<feature type="compositionally biased region" description="Basic and acidic residues" evidence="2">
    <location>
        <begin position="273"/>
        <end position="283"/>
    </location>
</feature>
<dbReference type="Pfam" id="PF00096">
    <property type="entry name" value="zf-C2H2"/>
    <property type="match status" value="1"/>
</dbReference>
<dbReference type="InterPro" id="IPR013087">
    <property type="entry name" value="Znf_C2H2_type"/>
</dbReference>
<dbReference type="PROSITE" id="PS50157">
    <property type="entry name" value="ZINC_FINGER_C2H2_2"/>
    <property type="match status" value="1"/>
</dbReference>